<dbReference type="AlphaFoldDB" id="A0A023B9Z6"/>
<dbReference type="GeneID" id="22911646"/>
<accession>A0A023B9Z6</accession>
<sequence>MVVKLGGAFCNIREINTSAELQRYFNDFTIYNVAVDFTDPDHPQVYMHHTPGELCHALIQMLPTLSEQARIYLHDYSEFELNEMVRDENTAQVQLDIMRLRAKILGLIKDDKK</sequence>
<reference evidence="1" key="1">
    <citation type="submission" date="2013-12" db="EMBL/GenBank/DDBJ databases">
        <authorList>
            <person name="Omoto C.K."/>
            <person name="Sibley D."/>
            <person name="Venepally P."/>
            <person name="Hadjithomas M."/>
            <person name="Karamycheva S."/>
            <person name="Brunk B."/>
            <person name="Roos D."/>
            <person name="Caler E."/>
            <person name="Lorenzi H."/>
        </authorList>
    </citation>
    <scope>NUCLEOTIDE SEQUENCE</scope>
</reference>
<dbReference type="RefSeq" id="XP_011129524.1">
    <property type="nucleotide sequence ID" value="XM_011131222.1"/>
</dbReference>
<evidence type="ECO:0000313" key="1">
    <source>
        <dbReference type="EMBL" id="EZG77188.1"/>
    </source>
</evidence>
<dbReference type="Proteomes" id="UP000019763">
    <property type="component" value="Unassembled WGS sequence"/>
</dbReference>
<comment type="caution">
    <text evidence="1">The sequence shown here is derived from an EMBL/GenBank/DDBJ whole genome shotgun (WGS) entry which is preliminary data.</text>
</comment>
<keyword evidence="2" id="KW-1185">Reference proteome</keyword>
<protein>
    <submittedName>
        <fullName evidence="1">Uncharacterized protein</fullName>
    </submittedName>
</protein>
<name>A0A023B9Z6_GRENI</name>
<evidence type="ECO:0000313" key="2">
    <source>
        <dbReference type="Proteomes" id="UP000019763"/>
    </source>
</evidence>
<dbReference type="EMBL" id="AFNH02000328">
    <property type="protein sequence ID" value="EZG77188.1"/>
    <property type="molecule type" value="Genomic_DNA"/>
</dbReference>
<proteinExistence type="predicted"/>
<gene>
    <name evidence="1" type="ORF">GNI_043020</name>
</gene>
<dbReference type="VEuPathDB" id="CryptoDB:GNI_043020"/>
<organism evidence="1 2">
    <name type="scientific">Gregarina niphandrodes</name>
    <name type="common">Septate eugregarine</name>
    <dbReference type="NCBI Taxonomy" id="110365"/>
    <lineage>
        <taxon>Eukaryota</taxon>
        <taxon>Sar</taxon>
        <taxon>Alveolata</taxon>
        <taxon>Apicomplexa</taxon>
        <taxon>Conoidasida</taxon>
        <taxon>Gregarinasina</taxon>
        <taxon>Eugregarinorida</taxon>
        <taxon>Gregarinidae</taxon>
        <taxon>Gregarina</taxon>
    </lineage>
</organism>